<feature type="compositionally biased region" description="Acidic residues" evidence="1">
    <location>
        <begin position="110"/>
        <end position="129"/>
    </location>
</feature>
<dbReference type="Gene3D" id="2.30.30.100">
    <property type="match status" value="1"/>
</dbReference>
<evidence type="ECO:0000313" key="2">
    <source>
        <dbReference type="EMBL" id="CAB5221942.1"/>
    </source>
</evidence>
<feature type="region of interest" description="Disordered" evidence="1">
    <location>
        <begin position="110"/>
        <end position="139"/>
    </location>
</feature>
<organism evidence="2">
    <name type="scientific">uncultured Caudovirales phage</name>
    <dbReference type="NCBI Taxonomy" id="2100421"/>
    <lineage>
        <taxon>Viruses</taxon>
        <taxon>Duplodnaviria</taxon>
        <taxon>Heunggongvirae</taxon>
        <taxon>Uroviricota</taxon>
        <taxon>Caudoviricetes</taxon>
        <taxon>Peduoviridae</taxon>
        <taxon>Maltschvirus</taxon>
        <taxon>Maltschvirus maltsch</taxon>
    </lineage>
</organism>
<sequence>MYCKFLKLTSGENLIVSTEDECVELVDKKYIEVSEPVEIHAMKMPYAGGVIESYIMQPWLKMSAKEVLRIPAHNILVATNVMEKAESQYKQFILEYDQMALATDEDIEKALTSDEDLTEDEIEEEDYDSWTDSGDRTYH</sequence>
<dbReference type="EMBL" id="LR798294">
    <property type="protein sequence ID" value="CAB5221942.1"/>
    <property type="molecule type" value="Genomic_DNA"/>
</dbReference>
<accession>A0A6J7WZ05</accession>
<name>A0A6J7WZ05_9CAUD</name>
<reference evidence="2" key="1">
    <citation type="submission" date="2020-05" db="EMBL/GenBank/DDBJ databases">
        <authorList>
            <person name="Chiriac C."/>
            <person name="Salcher M."/>
            <person name="Ghai R."/>
            <person name="Kavagutti S V."/>
        </authorList>
    </citation>
    <scope>NUCLEOTIDE SEQUENCE</scope>
</reference>
<proteinExistence type="predicted"/>
<evidence type="ECO:0000256" key="1">
    <source>
        <dbReference type="SAM" id="MobiDB-lite"/>
    </source>
</evidence>
<protein>
    <submittedName>
        <fullName evidence="2">Uncharacterized protein</fullName>
    </submittedName>
</protein>
<gene>
    <name evidence="2" type="ORF">UFOVP242_156</name>
</gene>